<evidence type="ECO:0000256" key="2">
    <source>
        <dbReference type="ARBA" id="ARBA00022692"/>
    </source>
</evidence>
<dbReference type="InterPro" id="IPR036259">
    <property type="entry name" value="MFS_trans_sf"/>
</dbReference>
<feature type="transmembrane region" description="Helical" evidence="5">
    <location>
        <begin position="232"/>
        <end position="253"/>
    </location>
</feature>
<feature type="transmembrane region" description="Helical" evidence="5">
    <location>
        <begin position="382"/>
        <end position="405"/>
    </location>
</feature>
<dbReference type="InterPro" id="IPR020846">
    <property type="entry name" value="MFS_dom"/>
</dbReference>
<dbReference type="OrthoDB" id="433512at2759"/>
<dbReference type="InterPro" id="IPR005829">
    <property type="entry name" value="Sugar_transporter_CS"/>
</dbReference>
<dbReference type="PANTHER" id="PTHR24064">
    <property type="entry name" value="SOLUTE CARRIER FAMILY 22 MEMBER"/>
    <property type="match status" value="1"/>
</dbReference>
<comment type="subcellular location">
    <subcellularLocation>
        <location evidence="1">Membrane</location>
        <topology evidence="1">Multi-pass membrane protein</topology>
    </subcellularLocation>
</comment>
<evidence type="ECO:0000259" key="6">
    <source>
        <dbReference type="PROSITE" id="PS50850"/>
    </source>
</evidence>
<dbReference type="InterPro" id="IPR005828">
    <property type="entry name" value="MFS_sugar_transport-like"/>
</dbReference>
<feature type="domain" description="Major facilitator superfamily (MFS) profile" evidence="6">
    <location>
        <begin position="50"/>
        <end position="546"/>
    </location>
</feature>
<dbReference type="GO" id="GO:0016020">
    <property type="term" value="C:membrane"/>
    <property type="evidence" value="ECO:0007669"/>
    <property type="project" value="UniProtKB-SubCell"/>
</dbReference>
<dbReference type="PROSITE" id="PS50850">
    <property type="entry name" value="MFS"/>
    <property type="match status" value="1"/>
</dbReference>
<dbReference type="Proteomes" id="UP000308199">
    <property type="component" value="Unassembled WGS sequence"/>
</dbReference>
<dbReference type="PROSITE" id="PS00217">
    <property type="entry name" value="SUGAR_TRANSPORT_2"/>
    <property type="match status" value="1"/>
</dbReference>
<dbReference type="SUPFAM" id="SSF103473">
    <property type="entry name" value="MFS general substrate transporter"/>
    <property type="match status" value="1"/>
</dbReference>
<evidence type="ECO:0000256" key="4">
    <source>
        <dbReference type="ARBA" id="ARBA00023136"/>
    </source>
</evidence>
<evidence type="ECO:0000256" key="5">
    <source>
        <dbReference type="SAM" id="Phobius"/>
    </source>
</evidence>
<feature type="transmembrane region" description="Helical" evidence="5">
    <location>
        <begin position="50"/>
        <end position="77"/>
    </location>
</feature>
<dbReference type="Gene3D" id="1.20.1250.20">
    <property type="entry name" value="MFS general substrate transporter like domains"/>
    <property type="match status" value="2"/>
</dbReference>
<organism evidence="7 8">
    <name type="scientific">Phellinidium pouzarii</name>
    <dbReference type="NCBI Taxonomy" id="167371"/>
    <lineage>
        <taxon>Eukaryota</taxon>
        <taxon>Fungi</taxon>
        <taxon>Dikarya</taxon>
        <taxon>Basidiomycota</taxon>
        <taxon>Agaricomycotina</taxon>
        <taxon>Agaricomycetes</taxon>
        <taxon>Hymenochaetales</taxon>
        <taxon>Hymenochaetaceae</taxon>
        <taxon>Phellinidium</taxon>
    </lineage>
</organism>
<feature type="transmembrane region" description="Helical" evidence="5">
    <location>
        <begin position="97"/>
        <end position="118"/>
    </location>
</feature>
<evidence type="ECO:0000256" key="1">
    <source>
        <dbReference type="ARBA" id="ARBA00004141"/>
    </source>
</evidence>
<feature type="transmembrane region" description="Helical" evidence="5">
    <location>
        <begin position="523"/>
        <end position="541"/>
    </location>
</feature>
<dbReference type="GO" id="GO:0022857">
    <property type="term" value="F:transmembrane transporter activity"/>
    <property type="evidence" value="ECO:0007669"/>
    <property type="project" value="InterPro"/>
</dbReference>
<dbReference type="CDD" id="cd17364">
    <property type="entry name" value="MFS_PhT"/>
    <property type="match status" value="1"/>
</dbReference>
<keyword evidence="4 5" id="KW-0472">Membrane</keyword>
<dbReference type="EMBL" id="SGPK01000663">
    <property type="protein sequence ID" value="THG99884.1"/>
    <property type="molecule type" value="Genomic_DNA"/>
</dbReference>
<keyword evidence="3 5" id="KW-1133">Transmembrane helix</keyword>
<keyword evidence="8" id="KW-1185">Reference proteome</keyword>
<dbReference type="Pfam" id="PF00083">
    <property type="entry name" value="Sugar_tr"/>
    <property type="match status" value="2"/>
</dbReference>
<reference evidence="7 8" key="1">
    <citation type="submission" date="2019-02" db="EMBL/GenBank/DDBJ databases">
        <title>Genome sequencing of the rare red list fungi Phellinidium pouzarii.</title>
        <authorList>
            <person name="Buettner E."/>
            <person name="Kellner H."/>
        </authorList>
    </citation>
    <scope>NUCLEOTIDE SEQUENCE [LARGE SCALE GENOMIC DNA]</scope>
    <source>
        <strain evidence="7 8">DSM 108285</strain>
    </source>
</reference>
<feature type="transmembrane region" description="Helical" evidence="5">
    <location>
        <begin position="190"/>
        <end position="212"/>
    </location>
</feature>
<feature type="transmembrane region" description="Helical" evidence="5">
    <location>
        <begin position="417"/>
        <end position="435"/>
    </location>
</feature>
<keyword evidence="2 5" id="KW-0812">Transmembrane</keyword>
<evidence type="ECO:0000256" key="3">
    <source>
        <dbReference type="ARBA" id="ARBA00022989"/>
    </source>
</evidence>
<proteinExistence type="predicted"/>
<gene>
    <name evidence="7" type="ORF">EW145_g7177</name>
</gene>
<name>A0A4S4KMX7_9AGAM</name>
<comment type="caution">
    <text evidence="7">The sequence shown here is derived from an EMBL/GenBank/DDBJ whole genome shotgun (WGS) entry which is preliminary data.</text>
</comment>
<dbReference type="AlphaFoldDB" id="A0A4S4KMX7"/>
<feature type="transmembrane region" description="Helical" evidence="5">
    <location>
        <begin position="441"/>
        <end position="462"/>
    </location>
</feature>
<accession>A0A4S4KMX7</accession>
<sequence length="586" mass="64455">MMEDIGVSEQDLLSVHQHHDDPQAHTLDQRRRAALSEVDSAEFSWFHVKVIFVAGVGFFTDAYDIFAITIAATMLGLVYGTPDETNGFRALKPSQDLLLKIATPLGSIIGQVFFGWLADQLGRKRMYGFELITIVAGTFSQALAGQGPAVNIIYVLSVWRFIMGIGIGGDYPLSAVISSEFSATRIRGRVMTAVFASQGWGNLVASLVSLVVVNAFKKAVLNDGPDTNHIDFMWRLLIGLGSVPGAIALYFRFTIPESPRFTMDIERSVLKASEDVDLYLLKGSSLEIDPDAPYPLANMPKASRNDFRAYFSKKENFKVLLGTCLAWFCQDFAFYGLGLNSSVIFNAITVFINTDKLCSSDGSSLSNSAADPTDIVKALQNISILTLIISAAGLLPGYYATFLFIDKWGRIPIQKMGFAVLTLLFILMGALYSIFVPKETVNTSALNGIFFLYCLANFFQNFGPNSTTFIIPGEAFPTRYRSTAHGLSAASGRLGAILAQIGLYALENRNNNNDCRPSFITEIWLVFALFMFTGFLATTLIPETMGRSLEDISNEEQTGFVRGVNQTNTIELSTSKKRHSVLKFQK</sequence>
<evidence type="ECO:0000313" key="8">
    <source>
        <dbReference type="Proteomes" id="UP000308199"/>
    </source>
</evidence>
<protein>
    <recommendedName>
        <fullName evidence="6">Major facilitator superfamily (MFS) profile domain-containing protein</fullName>
    </recommendedName>
</protein>
<evidence type="ECO:0000313" key="7">
    <source>
        <dbReference type="EMBL" id="THG99884.1"/>
    </source>
</evidence>